<organism evidence="2 3">
    <name type="scientific">Dryococelus australis</name>
    <dbReference type="NCBI Taxonomy" id="614101"/>
    <lineage>
        <taxon>Eukaryota</taxon>
        <taxon>Metazoa</taxon>
        <taxon>Ecdysozoa</taxon>
        <taxon>Arthropoda</taxon>
        <taxon>Hexapoda</taxon>
        <taxon>Insecta</taxon>
        <taxon>Pterygota</taxon>
        <taxon>Neoptera</taxon>
        <taxon>Polyneoptera</taxon>
        <taxon>Phasmatodea</taxon>
        <taxon>Verophasmatodea</taxon>
        <taxon>Anareolatae</taxon>
        <taxon>Phasmatidae</taxon>
        <taxon>Eurycanthinae</taxon>
        <taxon>Dryococelus</taxon>
    </lineage>
</organism>
<feature type="compositionally biased region" description="Basic and acidic residues" evidence="1">
    <location>
        <begin position="85"/>
        <end position="99"/>
    </location>
</feature>
<sequence length="653" mass="72090">MPRDMNSPIAWEKTVATVTNENVDWRTQTERLLAPPKERGRATRLRVRFIASRSRLWKYILDSSTMRLQYGSYENSVSRIGNGAKRRESGAAPECKGEGNGRSPRKPADQQHCPALVQLAEESRAARLAIETGSTWCNAHATVSSTGSAFPYTASASLYREAGFSKVLSNLEVSIFAPLSPPPSFSPHRQCNAHPSASHCRLNRYLPSARAPHSQPTAIPCCHTKQTNAVPSCRVLLVAAVSLLTSHHFEPGSISVSQVGIVSDDAADRWVFSGSPSPPRPCIPALLHSHIISPSSALKTSLLRATKIAQLNPDKMKFQIILSASDFVYFARPSEDFRGAGKRRRSRAAEAQSHWKRAQAARARGRGVEELKHDLCYFCSSGPLQRFSTGGTTPNGSGTLIISKCTARILPGSKYLARRDTRIAKTDSIELPNLSGINLRMTQRLVDSEVIRDAWPDPESSPYPVEYKTATSIDSGKGTVFPQSLNSGLSATEKSCDCRSTTNEWRAPKFVIASTPFAASLFPLCIYLCCVFAFPRTPVGQRTTARGKKGGKYDWRGVMEKEGRTNQRASSKLVWASSVVIELWRNTLPMFAIYRPGSRERPRHERLLQHVYCLLKVTPETICDPMPDNALFARGSHNSCDSRSLHEARYTTS</sequence>
<dbReference type="EMBL" id="JARBHB010000006">
    <property type="protein sequence ID" value="KAJ8880383.1"/>
    <property type="molecule type" value="Genomic_DNA"/>
</dbReference>
<comment type="caution">
    <text evidence="2">The sequence shown here is derived from an EMBL/GenBank/DDBJ whole genome shotgun (WGS) entry which is preliminary data.</text>
</comment>
<proteinExistence type="predicted"/>
<evidence type="ECO:0000313" key="2">
    <source>
        <dbReference type="EMBL" id="KAJ8880383.1"/>
    </source>
</evidence>
<protein>
    <submittedName>
        <fullName evidence="2">Uncharacterized protein</fullName>
    </submittedName>
</protein>
<keyword evidence="3" id="KW-1185">Reference proteome</keyword>
<dbReference type="Proteomes" id="UP001159363">
    <property type="component" value="Chromosome 5"/>
</dbReference>
<gene>
    <name evidence="2" type="ORF">PR048_016852</name>
</gene>
<name>A0ABQ9H7U8_9NEOP</name>
<evidence type="ECO:0000256" key="1">
    <source>
        <dbReference type="SAM" id="MobiDB-lite"/>
    </source>
</evidence>
<accession>A0ABQ9H7U8</accession>
<reference evidence="2 3" key="1">
    <citation type="submission" date="2023-02" db="EMBL/GenBank/DDBJ databases">
        <title>LHISI_Scaffold_Assembly.</title>
        <authorList>
            <person name="Stuart O.P."/>
            <person name="Cleave R."/>
            <person name="Magrath M.J.L."/>
            <person name="Mikheyev A.S."/>
        </authorList>
    </citation>
    <scope>NUCLEOTIDE SEQUENCE [LARGE SCALE GENOMIC DNA]</scope>
    <source>
        <strain evidence="2">Daus_M_001</strain>
        <tissue evidence="2">Leg muscle</tissue>
    </source>
</reference>
<feature type="region of interest" description="Disordered" evidence="1">
    <location>
        <begin position="79"/>
        <end position="111"/>
    </location>
</feature>
<evidence type="ECO:0000313" key="3">
    <source>
        <dbReference type="Proteomes" id="UP001159363"/>
    </source>
</evidence>